<keyword evidence="2" id="KW-1185">Reference proteome</keyword>
<reference evidence="1" key="1">
    <citation type="journal article" date="2021" name="bioRxiv">
        <title>Whole Genome Assembly and Annotation of Northern Wild Rice, Zizania palustris L., Supports a Whole Genome Duplication in the Zizania Genus.</title>
        <authorList>
            <person name="Haas M."/>
            <person name="Kono T."/>
            <person name="Macchietto M."/>
            <person name="Millas R."/>
            <person name="McGilp L."/>
            <person name="Shao M."/>
            <person name="Duquette J."/>
            <person name="Hirsch C.N."/>
            <person name="Kimball J."/>
        </authorList>
    </citation>
    <scope>NUCLEOTIDE SEQUENCE</scope>
    <source>
        <tissue evidence="1">Fresh leaf tissue</tissue>
    </source>
</reference>
<dbReference type="AlphaFoldDB" id="A0A8J5RHF9"/>
<evidence type="ECO:0000313" key="1">
    <source>
        <dbReference type="EMBL" id="KAG8059675.1"/>
    </source>
</evidence>
<sequence>MFLILYPIGKQIQLDSAAVGISLWPWTPGCAFHRRIRPRAASSCARNAAPAGCRPSQPRLLLLRCLATEGVQ</sequence>
<proteinExistence type="predicted"/>
<comment type="caution">
    <text evidence="1">The sequence shown here is derived from an EMBL/GenBank/DDBJ whole genome shotgun (WGS) entry which is preliminary data.</text>
</comment>
<dbReference type="EMBL" id="JAAALK010000287">
    <property type="protein sequence ID" value="KAG8059675.1"/>
    <property type="molecule type" value="Genomic_DNA"/>
</dbReference>
<evidence type="ECO:0000313" key="2">
    <source>
        <dbReference type="Proteomes" id="UP000729402"/>
    </source>
</evidence>
<gene>
    <name evidence="1" type="ORF">GUJ93_ZPchr0002g23092</name>
</gene>
<name>A0A8J5RHF9_ZIZPA</name>
<protein>
    <submittedName>
        <fullName evidence="1">Uncharacterized protein</fullName>
    </submittedName>
</protein>
<organism evidence="1 2">
    <name type="scientific">Zizania palustris</name>
    <name type="common">Northern wild rice</name>
    <dbReference type="NCBI Taxonomy" id="103762"/>
    <lineage>
        <taxon>Eukaryota</taxon>
        <taxon>Viridiplantae</taxon>
        <taxon>Streptophyta</taxon>
        <taxon>Embryophyta</taxon>
        <taxon>Tracheophyta</taxon>
        <taxon>Spermatophyta</taxon>
        <taxon>Magnoliopsida</taxon>
        <taxon>Liliopsida</taxon>
        <taxon>Poales</taxon>
        <taxon>Poaceae</taxon>
        <taxon>BOP clade</taxon>
        <taxon>Oryzoideae</taxon>
        <taxon>Oryzeae</taxon>
        <taxon>Zizaniinae</taxon>
        <taxon>Zizania</taxon>
    </lineage>
</organism>
<reference evidence="1" key="2">
    <citation type="submission" date="2021-02" db="EMBL/GenBank/DDBJ databases">
        <authorList>
            <person name="Kimball J.A."/>
            <person name="Haas M.W."/>
            <person name="Macchietto M."/>
            <person name="Kono T."/>
            <person name="Duquette J."/>
            <person name="Shao M."/>
        </authorList>
    </citation>
    <scope>NUCLEOTIDE SEQUENCE</scope>
    <source>
        <tissue evidence="1">Fresh leaf tissue</tissue>
    </source>
</reference>
<accession>A0A8J5RHF9</accession>
<dbReference type="Proteomes" id="UP000729402">
    <property type="component" value="Unassembled WGS sequence"/>
</dbReference>